<name>A0A9X3I8M9_9SPHI</name>
<dbReference type="InterPro" id="IPR029044">
    <property type="entry name" value="Nucleotide-diphossugar_trans"/>
</dbReference>
<evidence type="ECO:0000259" key="3">
    <source>
        <dbReference type="Pfam" id="PF00535"/>
    </source>
</evidence>
<organism evidence="4 5">
    <name type="scientific">Pedobacter agri</name>
    <dbReference type="NCBI Taxonomy" id="454586"/>
    <lineage>
        <taxon>Bacteria</taxon>
        <taxon>Pseudomonadati</taxon>
        <taxon>Bacteroidota</taxon>
        <taxon>Sphingobacteriia</taxon>
        <taxon>Sphingobacteriales</taxon>
        <taxon>Sphingobacteriaceae</taxon>
        <taxon>Pedobacter</taxon>
    </lineage>
</organism>
<evidence type="ECO:0000313" key="4">
    <source>
        <dbReference type="EMBL" id="MCX3263653.1"/>
    </source>
</evidence>
<comment type="similarity">
    <text evidence="1">Belongs to the glycosyltransferase 2 family. WaaE/KdtX subfamily.</text>
</comment>
<protein>
    <submittedName>
        <fullName evidence="4">Glycosyltransferase family 2 protein</fullName>
    </submittedName>
</protein>
<dbReference type="PANTHER" id="PTHR43630">
    <property type="entry name" value="POLY-BETA-1,6-N-ACETYL-D-GLUCOSAMINE SYNTHASE"/>
    <property type="match status" value="1"/>
</dbReference>
<dbReference type="Gene3D" id="3.90.550.10">
    <property type="entry name" value="Spore Coat Polysaccharide Biosynthesis Protein SpsA, Chain A"/>
    <property type="match status" value="1"/>
</dbReference>
<comment type="caution">
    <text evidence="4">The sequence shown here is derived from an EMBL/GenBank/DDBJ whole genome shotgun (WGS) entry which is preliminary data.</text>
</comment>
<dbReference type="EMBL" id="JAPJUH010000001">
    <property type="protein sequence ID" value="MCX3263653.1"/>
    <property type="molecule type" value="Genomic_DNA"/>
</dbReference>
<dbReference type="Pfam" id="PF00535">
    <property type="entry name" value="Glycos_transf_2"/>
    <property type="match status" value="1"/>
</dbReference>
<proteinExistence type="inferred from homology"/>
<keyword evidence="2" id="KW-1133">Transmembrane helix</keyword>
<reference evidence="4" key="1">
    <citation type="submission" date="2022-11" db="EMBL/GenBank/DDBJ databases">
        <authorList>
            <person name="Graham C."/>
            <person name="Newman J.D."/>
        </authorList>
    </citation>
    <scope>NUCLEOTIDE SEQUENCE</scope>
    <source>
        <strain evidence="4">DSM 19486</strain>
    </source>
</reference>
<evidence type="ECO:0000313" key="5">
    <source>
        <dbReference type="Proteomes" id="UP001142592"/>
    </source>
</evidence>
<dbReference type="SUPFAM" id="SSF53448">
    <property type="entry name" value="Nucleotide-diphospho-sugar transferases"/>
    <property type="match status" value="1"/>
</dbReference>
<evidence type="ECO:0000256" key="1">
    <source>
        <dbReference type="ARBA" id="ARBA00038494"/>
    </source>
</evidence>
<dbReference type="PANTHER" id="PTHR43630:SF2">
    <property type="entry name" value="GLYCOSYLTRANSFERASE"/>
    <property type="match status" value="1"/>
</dbReference>
<keyword evidence="2" id="KW-0472">Membrane</keyword>
<dbReference type="AlphaFoldDB" id="A0A9X3I8M9"/>
<feature type="transmembrane region" description="Helical" evidence="2">
    <location>
        <begin position="230"/>
        <end position="249"/>
    </location>
</feature>
<dbReference type="CDD" id="cd02511">
    <property type="entry name" value="Beta4Glucosyltransferase"/>
    <property type="match status" value="1"/>
</dbReference>
<evidence type="ECO:0000256" key="2">
    <source>
        <dbReference type="SAM" id="Phobius"/>
    </source>
</evidence>
<keyword evidence="2" id="KW-0812">Transmembrane</keyword>
<sequence length="285" mass="33519">MKSPLTVIILTFNEAKKIKDCLGSVIDFASEIFVVDSGSTDQTLEIISEYSEVKVFHHAFENYSQQRNWALENLPIKTGWILNLDADQRLSNEFKVEVGNYFQKGIPENINGFLASRKTIFMGKWIKYGGHYPTFHAMMFRKGKGNCEQKLYDQHYVVSGDTLQLKGDVIDLITESLSTFTLRHDKWSTLESIQQFNLKNPTAETVSGNLNGNPMQRRRYFKNLYERMPLFVRPFLYFIIRYFFLLGFLDGKRGLIFHFLQCFWFRFLIDAKIYELRKQQKNNPY</sequence>
<keyword evidence="5" id="KW-1185">Reference proteome</keyword>
<dbReference type="RefSeq" id="WP_010600757.1">
    <property type="nucleotide sequence ID" value="NZ_JAPJUH010000001.1"/>
</dbReference>
<feature type="domain" description="Glycosyltransferase 2-like" evidence="3">
    <location>
        <begin position="6"/>
        <end position="93"/>
    </location>
</feature>
<gene>
    <name evidence="4" type="ORF">OQZ29_02795</name>
</gene>
<accession>A0A9X3I8M9</accession>
<dbReference type="InterPro" id="IPR001173">
    <property type="entry name" value="Glyco_trans_2-like"/>
</dbReference>
<dbReference type="Proteomes" id="UP001142592">
    <property type="component" value="Unassembled WGS sequence"/>
</dbReference>